<reference evidence="8 9" key="1">
    <citation type="journal article" date="2013" name="Genome Announc.">
        <title>Draft Genome Sequence of Catellicoccus marimammalium, a Novel Species Commonly Found in Gull Feces.</title>
        <authorList>
            <person name="Weigand M.R."/>
            <person name="Ryu H."/>
            <person name="Bozcek L."/>
            <person name="Konstantinidis K.T."/>
            <person name="Santo Domingo J.W."/>
        </authorList>
    </citation>
    <scope>NUCLEOTIDE SEQUENCE [LARGE SCALE GENOMIC DNA]</scope>
    <source>
        <strain evidence="8 9">M35/04/3</strain>
    </source>
</reference>
<dbReference type="InterPro" id="IPR050723">
    <property type="entry name" value="CFA/CMAS"/>
</dbReference>
<sequence length="410" mass="47743">MKIREEEINEFLNQQLPFPVEMKDSDGTVRCWAENKEGDAIRITWHVPFSLKDCMKKGVSMYLGEAYMDGLVDVEGENRPLERLVEFAYEMMLKLQQNATWTKWVSTTMKVKQKFHRHTPSENKEEIHAHYDISNDFYRLWLDDTMTYSCAYFANEKDTLTQAQENKVQHILKKLNPKPGKTLVDIGCGWGTLMLTACEQYQLKVTGITLSEEQYNYVQEQIEKRNLQDRAEVLLMDYRNLKGRHFDYVTSVGMFEHVGSQELPNYFQIVSDLLSEGGNALIHGITSQQNGGTDPWLDKYIFPGGYIPSMVEILEDTRSAGLQLFDLETLRRHYQKTLECWTDNFHQCKDEVLKMEGERFYRMWDAYLQACAGSFAAGNIDCCQYLLTKGPSGMNLPMTREYMYHNINIQ</sequence>
<evidence type="ECO:0000256" key="3">
    <source>
        <dbReference type="ARBA" id="ARBA00022679"/>
    </source>
</evidence>
<protein>
    <submittedName>
        <fullName evidence="8">Cyclopropane-fatty-acyl-phospholipid synthase</fullName>
        <ecNumber evidence="8">2.1.1.79</ecNumber>
    </submittedName>
</protein>
<keyword evidence="5" id="KW-0443">Lipid metabolism</keyword>
<evidence type="ECO:0000313" key="9">
    <source>
        <dbReference type="Proteomes" id="UP000016057"/>
    </source>
</evidence>
<dbReference type="eggNOG" id="COG2230">
    <property type="taxonomic scope" value="Bacteria"/>
</dbReference>
<dbReference type="PANTHER" id="PTHR43667:SF1">
    <property type="entry name" value="CYCLOPROPANE-FATTY-ACYL-PHOSPHOLIPID SYNTHASE"/>
    <property type="match status" value="1"/>
</dbReference>
<comment type="similarity">
    <text evidence="1">Belongs to the CFA/CMAS family.</text>
</comment>
<keyword evidence="3 8" id="KW-0808">Transferase</keyword>
<dbReference type="STRING" id="1234409.C683_0714"/>
<dbReference type="Pfam" id="PF02353">
    <property type="entry name" value="CMAS"/>
    <property type="match status" value="1"/>
</dbReference>
<keyword evidence="4" id="KW-0949">S-adenosyl-L-methionine</keyword>
<evidence type="ECO:0000256" key="5">
    <source>
        <dbReference type="ARBA" id="ARBA00023098"/>
    </source>
</evidence>
<organism evidence="8 9">
    <name type="scientific">Catellicoccus marimammalium M35/04/3</name>
    <dbReference type="NCBI Taxonomy" id="1234409"/>
    <lineage>
        <taxon>Bacteria</taxon>
        <taxon>Bacillati</taxon>
        <taxon>Bacillota</taxon>
        <taxon>Bacilli</taxon>
        <taxon>Lactobacillales</taxon>
        <taxon>Enterococcaceae</taxon>
        <taxon>Catellicoccus</taxon>
    </lineage>
</organism>
<evidence type="ECO:0000313" key="8">
    <source>
        <dbReference type="EMBL" id="EKU27383.1"/>
    </source>
</evidence>
<feature type="domain" description="DUF7884" evidence="7">
    <location>
        <begin position="9"/>
        <end position="91"/>
    </location>
</feature>
<dbReference type="Proteomes" id="UP000016057">
    <property type="component" value="Unassembled WGS sequence"/>
</dbReference>
<keyword evidence="2 8" id="KW-0489">Methyltransferase</keyword>
<dbReference type="EC" id="2.1.1.79" evidence="8"/>
<dbReference type="Pfam" id="PF25371">
    <property type="entry name" value="DUF7884"/>
    <property type="match status" value="1"/>
</dbReference>
<dbReference type="InterPro" id="IPR057206">
    <property type="entry name" value="DUF7884"/>
</dbReference>
<evidence type="ECO:0000256" key="6">
    <source>
        <dbReference type="PIRSR" id="PIRSR003085-1"/>
    </source>
</evidence>
<gene>
    <name evidence="8" type="ORF">C683_0714</name>
</gene>
<keyword evidence="9" id="KW-1185">Reference proteome</keyword>
<name>K8ZLE2_9ENTE</name>
<dbReference type="OrthoDB" id="9782855at2"/>
<dbReference type="GO" id="GO:0032259">
    <property type="term" value="P:methylation"/>
    <property type="evidence" value="ECO:0007669"/>
    <property type="project" value="UniProtKB-KW"/>
</dbReference>
<feature type="active site" evidence="6">
    <location>
        <position position="371"/>
    </location>
</feature>
<evidence type="ECO:0000259" key="7">
    <source>
        <dbReference type="Pfam" id="PF25371"/>
    </source>
</evidence>
<dbReference type="PANTHER" id="PTHR43667">
    <property type="entry name" value="CYCLOPROPANE-FATTY-ACYL-PHOSPHOLIPID SYNTHASE"/>
    <property type="match status" value="1"/>
</dbReference>
<dbReference type="CDD" id="cd02440">
    <property type="entry name" value="AdoMet_MTases"/>
    <property type="match status" value="1"/>
</dbReference>
<evidence type="ECO:0000256" key="4">
    <source>
        <dbReference type="ARBA" id="ARBA00022691"/>
    </source>
</evidence>
<proteinExistence type="inferred from homology"/>
<dbReference type="PIRSF" id="PIRSF003085">
    <property type="entry name" value="CMAS"/>
    <property type="match status" value="1"/>
</dbReference>
<accession>K8ZLE2</accession>
<dbReference type="EMBL" id="AMYT01000017">
    <property type="protein sequence ID" value="EKU27383.1"/>
    <property type="molecule type" value="Genomic_DNA"/>
</dbReference>
<comment type="caution">
    <text evidence="8">The sequence shown here is derived from an EMBL/GenBank/DDBJ whole genome shotgun (WGS) entry which is preliminary data.</text>
</comment>
<dbReference type="PATRIC" id="fig|1234409.3.peg.665"/>
<evidence type="ECO:0000256" key="1">
    <source>
        <dbReference type="ARBA" id="ARBA00010815"/>
    </source>
</evidence>
<dbReference type="RefSeq" id="WP_009490096.1">
    <property type="nucleotide sequence ID" value="NZ_AMYT01000017.1"/>
</dbReference>
<dbReference type="Gene3D" id="3.40.50.150">
    <property type="entry name" value="Vaccinia Virus protein VP39"/>
    <property type="match status" value="1"/>
</dbReference>
<dbReference type="InterPro" id="IPR029063">
    <property type="entry name" value="SAM-dependent_MTases_sf"/>
</dbReference>
<dbReference type="SUPFAM" id="SSF53335">
    <property type="entry name" value="S-adenosyl-L-methionine-dependent methyltransferases"/>
    <property type="match status" value="1"/>
</dbReference>
<dbReference type="GO" id="GO:0008825">
    <property type="term" value="F:cyclopropane-fatty-acyl-phospholipid synthase activity"/>
    <property type="evidence" value="ECO:0007669"/>
    <property type="project" value="UniProtKB-EC"/>
</dbReference>
<dbReference type="InterPro" id="IPR003333">
    <property type="entry name" value="CMAS"/>
</dbReference>
<dbReference type="AlphaFoldDB" id="K8ZLE2"/>
<evidence type="ECO:0000256" key="2">
    <source>
        <dbReference type="ARBA" id="ARBA00022603"/>
    </source>
</evidence>
<dbReference type="GO" id="GO:0008610">
    <property type="term" value="P:lipid biosynthetic process"/>
    <property type="evidence" value="ECO:0007669"/>
    <property type="project" value="InterPro"/>
</dbReference>